<proteinExistence type="predicted"/>
<organism evidence="2 3">
    <name type="scientific">Pristionchus mayeri</name>
    <dbReference type="NCBI Taxonomy" id="1317129"/>
    <lineage>
        <taxon>Eukaryota</taxon>
        <taxon>Metazoa</taxon>
        <taxon>Ecdysozoa</taxon>
        <taxon>Nematoda</taxon>
        <taxon>Chromadorea</taxon>
        <taxon>Rhabditida</taxon>
        <taxon>Rhabditina</taxon>
        <taxon>Diplogasteromorpha</taxon>
        <taxon>Diplogasteroidea</taxon>
        <taxon>Neodiplogasteridae</taxon>
        <taxon>Pristionchus</taxon>
    </lineage>
</organism>
<dbReference type="InterPro" id="IPR036047">
    <property type="entry name" value="F-box-like_dom_sf"/>
</dbReference>
<dbReference type="SUPFAM" id="SSF81383">
    <property type="entry name" value="F-box domain"/>
    <property type="match status" value="1"/>
</dbReference>
<keyword evidence="3" id="KW-1185">Reference proteome</keyword>
<feature type="non-terminal residue" evidence="2">
    <location>
        <position position="1"/>
    </location>
</feature>
<name>A0AAN5HZA6_9BILA</name>
<dbReference type="Gene3D" id="1.20.1280.50">
    <property type="match status" value="1"/>
</dbReference>
<evidence type="ECO:0000313" key="2">
    <source>
        <dbReference type="EMBL" id="GMR46288.1"/>
    </source>
</evidence>
<dbReference type="PROSITE" id="PS50181">
    <property type="entry name" value="FBOX"/>
    <property type="match status" value="1"/>
</dbReference>
<evidence type="ECO:0000259" key="1">
    <source>
        <dbReference type="PROSITE" id="PS50181"/>
    </source>
</evidence>
<dbReference type="AlphaFoldDB" id="A0AAN5HZA6"/>
<sequence length="89" mass="10355">LFPYSRSTMPTSKLPTEMWQHILSYCDHPTHCALSMVCRKFAEIIDERYEFILGRCRRQGVTLPSNELLHLSFTHAQFPLDLTVNLPTC</sequence>
<gene>
    <name evidence="2" type="ORF">PMAYCL1PPCAC_16483</name>
</gene>
<dbReference type="SMART" id="SM00256">
    <property type="entry name" value="FBOX"/>
    <property type="match status" value="1"/>
</dbReference>
<protein>
    <recommendedName>
        <fullName evidence="1">F-box domain-containing protein</fullName>
    </recommendedName>
</protein>
<dbReference type="Pfam" id="PF00646">
    <property type="entry name" value="F-box"/>
    <property type="match status" value="1"/>
</dbReference>
<dbReference type="EMBL" id="BTRK01000004">
    <property type="protein sequence ID" value="GMR46288.1"/>
    <property type="molecule type" value="Genomic_DNA"/>
</dbReference>
<dbReference type="InterPro" id="IPR001810">
    <property type="entry name" value="F-box_dom"/>
</dbReference>
<reference evidence="3" key="1">
    <citation type="submission" date="2022-10" db="EMBL/GenBank/DDBJ databases">
        <title>Genome assembly of Pristionchus species.</title>
        <authorList>
            <person name="Yoshida K."/>
            <person name="Sommer R.J."/>
        </authorList>
    </citation>
    <scope>NUCLEOTIDE SEQUENCE [LARGE SCALE GENOMIC DNA]</scope>
    <source>
        <strain evidence="3">RS5460</strain>
    </source>
</reference>
<evidence type="ECO:0000313" key="3">
    <source>
        <dbReference type="Proteomes" id="UP001328107"/>
    </source>
</evidence>
<dbReference type="CDD" id="cd09917">
    <property type="entry name" value="F-box_SF"/>
    <property type="match status" value="1"/>
</dbReference>
<dbReference type="Proteomes" id="UP001328107">
    <property type="component" value="Unassembled WGS sequence"/>
</dbReference>
<comment type="caution">
    <text evidence="2">The sequence shown here is derived from an EMBL/GenBank/DDBJ whole genome shotgun (WGS) entry which is preliminary data.</text>
</comment>
<accession>A0AAN5HZA6</accession>
<feature type="domain" description="F-box" evidence="1">
    <location>
        <begin position="8"/>
        <end position="52"/>
    </location>
</feature>